<dbReference type="GO" id="GO:0005886">
    <property type="term" value="C:plasma membrane"/>
    <property type="evidence" value="ECO:0007669"/>
    <property type="project" value="UniProtKB-SubCell"/>
</dbReference>
<evidence type="ECO:0000313" key="10">
    <source>
        <dbReference type="EMBL" id="QJD88044.1"/>
    </source>
</evidence>
<dbReference type="PANTHER" id="PTHR34582:SF7">
    <property type="entry name" value="UPF0702 TRANSMEMBRANE PROTEIN YDFS"/>
    <property type="match status" value="1"/>
</dbReference>
<evidence type="ECO:0000256" key="1">
    <source>
        <dbReference type="ARBA" id="ARBA00004651"/>
    </source>
</evidence>
<dbReference type="Proteomes" id="UP000502248">
    <property type="component" value="Chromosome"/>
</dbReference>
<evidence type="ECO:0000256" key="7">
    <source>
        <dbReference type="SAM" id="Phobius"/>
    </source>
</evidence>
<feature type="domain" description="YetF C-terminal" evidence="8">
    <location>
        <begin position="82"/>
        <end position="212"/>
    </location>
</feature>
<dbReference type="InterPro" id="IPR048454">
    <property type="entry name" value="YetF_N"/>
</dbReference>
<dbReference type="Gene3D" id="3.30.240.20">
    <property type="entry name" value="bsu07140 like domains"/>
    <property type="match status" value="2"/>
</dbReference>
<protein>
    <submittedName>
        <fullName evidence="10">DUF421 domain-containing protein</fullName>
    </submittedName>
</protein>
<dbReference type="AlphaFoldDB" id="A0A7Z2VRX6"/>
<keyword evidence="4 7" id="KW-0812">Transmembrane</keyword>
<comment type="similarity">
    <text evidence="2">Belongs to the UPF0702 family.</text>
</comment>
<dbReference type="InterPro" id="IPR023090">
    <property type="entry name" value="UPF0702_alpha/beta_dom_sf"/>
</dbReference>
<dbReference type="InterPro" id="IPR007353">
    <property type="entry name" value="DUF421"/>
</dbReference>
<accession>A0A7Z2VRX6</accession>
<evidence type="ECO:0000256" key="3">
    <source>
        <dbReference type="ARBA" id="ARBA00022475"/>
    </source>
</evidence>
<organism evidence="10 11">
    <name type="scientific">Cohnella herbarum</name>
    <dbReference type="NCBI Taxonomy" id="2728023"/>
    <lineage>
        <taxon>Bacteria</taxon>
        <taxon>Bacillati</taxon>
        <taxon>Bacillota</taxon>
        <taxon>Bacilli</taxon>
        <taxon>Bacillales</taxon>
        <taxon>Paenibacillaceae</taxon>
        <taxon>Cohnella</taxon>
    </lineage>
</organism>
<dbReference type="Pfam" id="PF04239">
    <property type="entry name" value="DUF421"/>
    <property type="match status" value="1"/>
</dbReference>
<comment type="subcellular location">
    <subcellularLocation>
        <location evidence="1">Cell membrane</location>
        <topology evidence="1">Multi-pass membrane protein</topology>
    </subcellularLocation>
</comment>
<name>A0A7Z2VRX6_9BACL</name>
<evidence type="ECO:0000313" key="11">
    <source>
        <dbReference type="Proteomes" id="UP000502248"/>
    </source>
</evidence>
<feature type="domain" description="YetF-like N-terminal transmembrane" evidence="9">
    <location>
        <begin position="6"/>
        <end position="77"/>
    </location>
</feature>
<gene>
    <name evidence="10" type="ORF">HH215_07750</name>
</gene>
<proteinExistence type="inferred from homology"/>
<sequence>MMGVWEIVLRSLLAFALMMVIARIMGKPTIAQMTYHDFVASITLGAISANLAFNDKLAVWKILTAVIVFSGIAYLLMVLSLKNRILRKWLSGEPTVLIQDGKILERNMKKLKVSLDMLNQELRAKAIFNIEEVKYAILELNGHLSVMRTSDSMAVTIKDLNLKSDTKLSFPIELIMDGTVISNNLKQNGISEKWLDAELHKKNLSLEKVNYAVINSEGKVIFDEYEDHIRHAIDRE</sequence>
<keyword evidence="3" id="KW-1003">Cell membrane</keyword>
<feature type="transmembrane region" description="Helical" evidence="7">
    <location>
        <begin position="7"/>
        <end position="26"/>
    </location>
</feature>
<evidence type="ECO:0000256" key="4">
    <source>
        <dbReference type="ARBA" id="ARBA00022692"/>
    </source>
</evidence>
<dbReference type="Pfam" id="PF20730">
    <property type="entry name" value="YetF_N"/>
    <property type="match status" value="1"/>
</dbReference>
<dbReference type="EMBL" id="CP051680">
    <property type="protein sequence ID" value="QJD88044.1"/>
    <property type="molecule type" value="Genomic_DNA"/>
</dbReference>
<dbReference type="KEGG" id="cheb:HH215_07750"/>
<evidence type="ECO:0000256" key="2">
    <source>
        <dbReference type="ARBA" id="ARBA00006448"/>
    </source>
</evidence>
<evidence type="ECO:0000259" key="8">
    <source>
        <dbReference type="Pfam" id="PF04239"/>
    </source>
</evidence>
<feature type="transmembrane region" description="Helical" evidence="7">
    <location>
        <begin position="59"/>
        <end position="81"/>
    </location>
</feature>
<evidence type="ECO:0000259" key="9">
    <source>
        <dbReference type="Pfam" id="PF20730"/>
    </source>
</evidence>
<keyword evidence="6 7" id="KW-0472">Membrane</keyword>
<reference evidence="10 11" key="1">
    <citation type="submission" date="2020-04" db="EMBL/GenBank/DDBJ databases">
        <title>Genome sequencing of novel species.</title>
        <authorList>
            <person name="Heo J."/>
            <person name="Kim S.-J."/>
            <person name="Kim J.-S."/>
            <person name="Hong S.-B."/>
            <person name="Kwon S.-W."/>
        </authorList>
    </citation>
    <scope>NUCLEOTIDE SEQUENCE [LARGE SCALE GENOMIC DNA]</scope>
    <source>
        <strain evidence="10 11">MFER-1</strain>
    </source>
</reference>
<evidence type="ECO:0000256" key="5">
    <source>
        <dbReference type="ARBA" id="ARBA00022989"/>
    </source>
</evidence>
<keyword evidence="11" id="KW-1185">Reference proteome</keyword>
<dbReference type="PANTHER" id="PTHR34582">
    <property type="entry name" value="UPF0702 TRANSMEMBRANE PROTEIN YCAP"/>
    <property type="match status" value="1"/>
</dbReference>
<evidence type="ECO:0000256" key="6">
    <source>
        <dbReference type="ARBA" id="ARBA00023136"/>
    </source>
</evidence>
<keyword evidence="5 7" id="KW-1133">Transmembrane helix</keyword>